<dbReference type="VEuPathDB" id="FungiDB:SCHCODRAFT_02666435"/>
<dbReference type="HOGENOM" id="CLU_115681_0_0_1"/>
<dbReference type="AlphaFoldDB" id="D8PNZ5"/>
<name>D8PNZ5_SCHCM</name>
<evidence type="ECO:0000313" key="2">
    <source>
        <dbReference type="Proteomes" id="UP000007431"/>
    </source>
</evidence>
<dbReference type="EMBL" id="GL377302">
    <property type="protein sequence ID" value="EFJ02936.1"/>
    <property type="molecule type" value="Genomic_DNA"/>
</dbReference>
<dbReference type="InParanoid" id="D8PNZ5"/>
<sequence length="173" mass="18967">MPFWEPAYGSSQSVMYSLADSLSYARARFPRSQGEKGWSDYLGTAQPGAPGNLTLVAEPPLFYIYRHQLYQYTNDSSILPIQAANVTGMPNEPLQLVAADSDARALTGGTWRWAGTRLIYDHYGRTNRGTYYACATEGGGSGVFMNMQPGNPPKGCAVFQVIHEVQKAEEDSV</sequence>
<keyword evidence="2" id="KW-1185">Reference proteome</keyword>
<dbReference type="OrthoDB" id="3229881at2759"/>
<protein>
    <submittedName>
        <fullName evidence="1">Uncharacterized protein</fullName>
    </submittedName>
</protein>
<accession>D8PNZ5</accession>
<organism evidence="2">
    <name type="scientific">Schizophyllum commune (strain H4-8 / FGSC 9210)</name>
    <name type="common">Split gill fungus</name>
    <dbReference type="NCBI Taxonomy" id="578458"/>
    <lineage>
        <taxon>Eukaryota</taxon>
        <taxon>Fungi</taxon>
        <taxon>Dikarya</taxon>
        <taxon>Basidiomycota</taxon>
        <taxon>Agaricomycotina</taxon>
        <taxon>Agaricomycetes</taxon>
        <taxon>Agaricomycetidae</taxon>
        <taxon>Agaricales</taxon>
        <taxon>Schizophyllaceae</taxon>
        <taxon>Schizophyllum</taxon>
    </lineage>
</organism>
<dbReference type="RefSeq" id="XP_003037838.1">
    <property type="nucleotide sequence ID" value="XM_003037792.1"/>
</dbReference>
<dbReference type="eggNOG" id="ENOG502R14U">
    <property type="taxonomic scope" value="Eukaryota"/>
</dbReference>
<proteinExistence type="predicted"/>
<dbReference type="GeneID" id="9585848"/>
<reference evidence="1 2" key="1">
    <citation type="journal article" date="2010" name="Nat. Biotechnol.">
        <title>Genome sequence of the model mushroom Schizophyllum commune.</title>
        <authorList>
            <person name="Ohm R.A."/>
            <person name="de Jong J.F."/>
            <person name="Lugones L.G."/>
            <person name="Aerts A."/>
            <person name="Kothe E."/>
            <person name="Stajich J.E."/>
            <person name="de Vries R.P."/>
            <person name="Record E."/>
            <person name="Levasseur A."/>
            <person name="Baker S.E."/>
            <person name="Bartholomew K.A."/>
            <person name="Coutinho P.M."/>
            <person name="Erdmann S."/>
            <person name="Fowler T.J."/>
            <person name="Gathman A.C."/>
            <person name="Lombard V."/>
            <person name="Henrissat B."/>
            <person name="Knabe N."/>
            <person name="Kuees U."/>
            <person name="Lilly W.W."/>
            <person name="Lindquist E."/>
            <person name="Lucas S."/>
            <person name="Magnuson J.K."/>
            <person name="Piumi F."/>
            <person name="Raudaskoski M."/>
            <person name="Salamov A."/>
            <person name="Schmutz J."/>
            <person name="Schwarze F.W.M.R."/>
            <person name="vanKuyk P.A."/>
            <person name="Horton J.S."/>
            <person name="Grigoriev I.V."/>
            <person name="Woesten H.A.B."/>
        </authorList>
    </citation>
    <scope>NUCLEOTIDE SEQUENCE [LARGE SCALE GENOMIC DNA]</scope>
    <source>
        <strain evidence="2">H4-8 / FGSC 9210</strain>
    </source>
</reference>
<dbReference type="OMA" id="WHYHNAS"/>
<dbReference type="Proteomes" id="UP000007431">
    <property type="component" value="Unassembled WGS sequence"/>
</dbReference>
<evidence type="ECO:0000313" key="1">
    <source>
        <dbReference type="EMBL" id="EFJ02936.1"/>
    </source>
</evidence>
<gene>
    <name evidence="1" type="ORF">SCHCODRAFT_102458</name>
</gene>
<dbReference type="KEGG" id="scm:SCHCO_02666435"/>
<feature type="non-terminal residue" evidence="1">
    <location>
        <position position="173"/>
    </location>
</feature>